<name>A0A6A1VCK6_9ROSI</name>
<dbReference type="AlphaFoldDB" id="A0A6A1VCK6"/>
<evidence type="ECO:0000313" key="4">
    <source>
        <dbReference type="EMBL" id="KAB1210582.1"/>
    </source>
</evidence>
<dbReference type="Pfam" id="PF00266">
    <property type="entry name" value="Aminotran_5"/>
    <property type="match status" value="1"/>
</dbReference>
<dbReference type="InterPro" id="IPR015422">
    <property type="entry name" value="PyrdxlP-dep_Trfase_small"/>
</dbReference>
<comment type="caution">
    <text evidence="4">The sequence shown here is derived from an EMBL/GenBank/DDBJ whole genome shotgun (WGS) entry which is preliminary data.</text>
</comment>
<evidence type="ECO:0000313" key="5">
    <source>
        <dbReference type="Proteomes" id="UP000516437"/>
    </source>
</evidence>
<dbReference type="Gene3D" id="3.40.640.10">
    <property type="entry name" value="Type I PLP-dependent aspartate aminotransferase-like (Major domain)"/>
    <property type="match status" value="1"/>
</dbReference>
<dbReference type="EMBL" id="RXIC02000024">
    <property type="protein sequence ID" value="KAB1210582.1"/>
    <property type="molecule type" value="Genomic_DNA"/>
</dbReference>
<dbReference type="InterPro" id="IPR015424">
    <property type="entry name" value="PyrdxlP-dep_Trfase"/>
</dbReference>
<dbReference type="InterPro" id="IPR015421">
    <property type="entry name" value="PyrdxlP-dep_Trfase_major"/>
</dbReference>
<dbReference type="PANTHER" id="PTHR43586">
    <property type="entry name" value="CYSTEINE DESULFURASE"/>
    <property type="match status" value="1"/>
</dbReference>
<dbReference type="InterPro" id="IPR000192">
    <property type="entry name" value="Aminotrans_V_dom"/>
</dbReference>
<dbReference type="Gene3D" id="3.90.1150.10">
    <property type="entry name" value="Aspartate Aminotransferase, domain 1"/>
    <property type="match status" value="1"/>
</dbReference>
<keyword evidence="1" id="KW-0663">Pyridoxal phosphate</keyword>
<feature type="compositionally biased region" description="Low complexity" evidence="2">
    <location>
        <begin position="140"/>
        <end position="154"/>
    </location>
</feature>
<dbReference type="SUPFAM" id="SSF53383">
    <property type="entry name" value="PLP-dependent transferases"/>
    <property type="match status" value="1"/>
</dbReference>
<feature type="domain" description="Aminotransferase class V" evidence="3">
    <location>
        <begin position="206"/>
        <end position="520"/>
    </location>
</feature>
<organism evidence="4 5">
    <name type="scientific">Morella rubra</name>
    <name type="common">Chinese bayberry</name>
    <dbReference type="NCBI Taxonomy" id="262757"/>
    <lineage>
        <taxon>Eukaryota</taxon>
        <taxon>Viridiplantae</taxon>
        <taxon>Streptophyta</taxon>
        <taxon>Embryophyta</taxon>
        <taxon>Tracheophyta</taxon>
        <taxon>Spermatophyta</taxon>
        <taxon>Magnoliopsida</taxon>
        <taxon>eudicotyledons</taxon>
        <taxon>Gunneridae</taxon>
        <taxon>Pentapetalae</taxon>
        <taxon>rosids</taxon>
        <taxon>fabids</taxon>
        <taxon>Fagales</taxon>
        <taxon>Myricaceae</taxon>
        <taxon>Morella</taxon>
    </lineage>
</organism>
<dbReference type="PANTHER" id="PTHR43586:SF8">
    <property type="entry name" value="CYSTEINE DESULFURASE 1, CHLOROPLASTIC"/>
    <property type="match status" value="1"/>
</dbReference>
<evidence type="ECO:0000256" key="1">
    <source>
        <dbReference type="ARBA" id="ARBA00022898"/>
    </source>
</evidence>
<reference evidence="4 5" key="1">
    <citation type="journal article" date="2019" name="Plant Biotechnol. J.">
        <title>The red bayberry genome and genetic basis of sex determination.</title>
        <authorList>
            <person name="Jia H.M."/>
            <person name="Jia H.J."/>
            <person name="Cai Q.L."/>
            <person name="Wang Y."/>
            <person name="Zhao H.B."/>
            <person name="Yang W.F."/>
            <person name="Wang G.Y."/>
            <person name="Li Y.H."/>
            <person name="Zhan D.L."/>
            <person name="Shen Y.T."/>
            <person name="Niu Q.F."/>
            <person name="Chang L."/>
            <person name="Qiu J."/>
            <person name="Zhao L."/>
            <person name="Xie H.B."/>
            <person name="Fu W.Y."/>
            <person name="Jin J."/>
            <person name="Li X.W."/>
            <person name="Jiao Y."/>
            <person name="Zhou C.C."/>
            <person name="Tu T."/>
            <person name="Chai C.Y."/>
            <person name="Gao J.L."/>
            <person name="Fan L.J."/>
            <person name="van de Weg E."/>
            <person name="Wang J.Y."/>
            <person name="Gao Z.S."/>
        </authorList>
    </citation>
    <scope>NUCLEOTIDE SEQUENCE [LARGE SCALE GENOMIC DNA]</scope>
    <source>
        <tissue evidence="4">Leaves</tissue>
    </source>
</reference>
<accession>A0A6A1VCK6</accession>
<sequence length="753" mass="84175">MYCSQQLRKDKKIKYNVLALADAGHFLAQLLPLHGDQLGLSNYSITGLVKSIQSRQLPYPGVISRPAPINSSRSCVSSFISSLSSLLLHRVRTDLRPYPTSYLSFLIFVNNMEFEQLMLGEAFSTAQKTKQDHNKTRPASTNTSLSSNDLSQRSDSSRTLEVGLPRYESPEEKLSWLRFKPSVAKQKWTRLLENEDSPMLIILPPAGNSHTSDSYVGNRTTKMVHEAAKYIKKCLGGGEDDAIIFCGSGTTAAIKRLQEVMGLAVPSIMRDRVLKCLTVEERWVVFVGPYEHHSNLLSWRQSLAEVVEIGLDANGSIDMEALRQELKRYKRANRPILGSFSACSNVTGIYSDTRAIAKLLHKNGGFACFDFAASGPYVEIDMRSGEIDGYDAIFLSPHKFIGGPGTPGVLLMNKALYRLRSSPPSTCGGGTVIYVNGFNERDTLYYEDIEERENGGTPQIIQTVRAALTFWMKEYIGYGVIEKYEHAYIERALERLLPNQNIGVLGSTSLKRQAVLSFLIYSTSNSSFPGLKHGSNTDARETRPEELLNMWRETGNKKDKPLHGPFVAALLNDLFGIQARGGCACAGPYAHTLLDVDEAHSLAFRDAFLKGYNGVKPGWTRISFPYYMSVEEFEFILAALEFLAIYGQRFLSLYHFDWKTGSWAFKKKALKQLLGTDNNNVHISPLAIASRAGNHEHYIPTASDDEEAKQIKTIEKYTAYLEAAKYIACLLPKFPPPRRLPEDIDVDLVSFRV</sequence>
<gene>
    <name evidence="4" type="ORF">CJ030_MR6G010878</name>
</gene>
<keyword evidence="5" id="KW-1185">Reference proteome</keyword>
<dbReference type="OrthoDB" id="420046at2759"/>
<evidence type="ECO:0000256" key="2">
    <source>
        <dbReference type="SAM" id="MobiDB-lite"/>
    </source>
</evidence>
<proteinExistence type="predicted"/>
<feature type="region of interest" description="Disordered" evidence="2">
    <location>
        <begin position="128"/>
        <end position="161"/>
    </location>
</feature>
<evidence type="ECO:0000259" key="3">
    <source>
        <dbReference type="Pfam" id="PF00266"/>
    </source>
</evidence>
<dbReference type="Proteomes" id="UP000516437">
    <property type="component" value="Chromosome 6"/>
</dbReference>
<protein>
    <submittedName>
        <fullName evidence="4">Putative cysteine desulfurase</fullName>
    </submittedName>
</protein>